<accession>A0A4Y2B412</accession>
<dbReference type="EMBL" id="BGPR01000051">
    <property type="protein sequence ID" value="GBL87072.1"/>
    <property type="molecule type" value="Genomic_DNA"/>
</dbReference>
<protein>
    <recommendedName>
        <fullName evidence="1">DUF4817 domain-containing protein</fullName>
    </recommendedName>
</protein>
<evidence type="ECO:0000313" key="2">
    <source>
        <dbReference type="EMBL" id="GBL87072.1"/>
    </source>
</evidence>
<evidence type="ECO:0000313" key="3">
    <source>
        <dbReference type="Proteomes" id="UP000499080"/>
    </source>
</evidence>
<dbReference type="InterPro" id="IPR032135">
    <property type="entry name" value="DUF4817"/>
</dbReference>
<feature type="domain" description="DUF4817" evidence="1">
    <location>
        <begin position="4"/>
        <end position="54"/>
    </location>
</feature>
<keyword evidence="3" id="KW-1185">Reference proteome</keyword>
<organism evidence="2 3">
    <name type="scientific">Araneus ventricosus</name>
    <name type="common">Orbweaver spider</name>
    <name type="synonym">Epeira ventricosa</name>
    <dbReference type="NCBI Taxonomy" id="182803"/>
    <lineage>
        <taxon>Eukaryota</taxon>
        <taxon>Metazoa</taxon>
        <taxon>Ecdysozoa</taxon>
        <taxon>Arthropoda</taxon>
        <taxon>Chelicerata</taxon>
        <taxon>Arachnida</taxon>
        <taxon>Araneae</taxon>
        <taxon>Araneomorphae</taxon>
        <taxon>Entelegynae</taxon>
        <taxon>Araneoidea</taxon>
        <taxon>Araneidae</taxon>
        <taxon>Araneus</taxon>
    </lineage>
</organism>
<dbReference type="Proteomes" id="UP000499080">
    <property type="component" value="Unassembled WGS sequence"/>
</dbReference>
<evidence type="ECO:0000259" key="1">
    <source>
        <dbReference type="Pfam" id="PF16087"/>
    </source>
</evidence>
<comment type="caution">
    <text evidence="2">The sequence shown here is derived from an EMBL/GenBank/DDBJ whole genome shotgun (WGS) entry which is preliminary data.</text>
</comment>
<dbReference type="Pfam" id="PF16087">
    <property type="entry name" value="DUF4817"/>
    <property type="match status" value="1"/>
</dbReference>
<proteinExistence type="predicted"/>
<reference evidence="2 3" key="1">
    <citation type="journal article" date="2019" name="Sci. Rep.">
        <title>Orb-weaving spider Araneus ventricosus genome elucidates the spidroin gene catalogue.</title>
        <authorList>
            <person name="Kono N."/>
            <person name="Nakamura H."/>
            <person name="Ohtoshi R."/>
            <person name="Moran D.A.P."/>
            <person name="Shinohara A."/>
            <person name="Yoshida Y."/>
            <person name="Fujiwara M."/>
            <person name="Mori M."/>
            <person name="Tomita M."/>
            <person name="Arakawa K."/>
        </authorList>
    </citation>
    <scope>NUCLEOTIDE SEQUENCE [LARGE SCALE GENOMIC DNA]</scope>
</reference>
<sequence length="131" mass="15610">MVLTLEQRIFPVLEYHRLENSRVQMRRSFRRRFDVRRGPSYNAIKALFGKFERTENVNDDRIGNVGRPRSAVTESNADDAPQVILQQSRTSVHRVASRAGLRRMTTRRIMRHNLHMFPYKIQTRQPHCHRL</sequence>
<gene>
    <name evidence="2" type="ORF">AVEN_218768_1</name>
</gene>
<name>A0A4Y2B412_ARAVE</name>
<dbReference type="AlphaFoldDB" id="A0A4Y2B412"/>